<dbReference type="AlphaFoldDB" id="A0A0K0FA92"/>
<evidence type="ECO:0000313" key="2">
    <source>
        <dbReference type="WBParaSite" id="SVE_0574500.1"/>
    </source>
</evidence>
<name>A0A0K0FA92_STRVS</name>
<reference evidence="2" key="2">
    <citation type="submission" date="2015-08" db="UniProtKB">
        <authorList>
            <consortium name="WormBaseParasite"/>
        </authorList>
    </citation>
    <scope>IDENTIFICATION</scope>
</reference>
<reference evidence="1" key="1">
    <citation type="submission" date="2014-07" db="EMBL/GenBank/DDBJ databases">
        <authorList>
            <person name="Martin A.A"/>
            <person name="De Silva N."/>
        </authorList>
    </citation>
    <scope>NUCLEOTIDE SEQUENCE</scope>
</reference>
<keyword evidence="1" id="KW-1185">Reference proteome</keyword>
<organism evidence="1 2">
    <name type="scientific">Strongyloides venezuelensis</name>
    <name type="common">Threadworm</name>
    <dbReference type="NCBI Taxonomy" id="75913"/>
    <lineage>
        <taxon>Eukaryota</taxon>
        <taxon>Metazoa</taxon>
        <taxon>Ecdysozoa</taxon>
        <taxon>Nematoda</taxon>
        <taxon>Chromadorea</taxon>
        <taxon>Rhabditida</taxon>
        <taxon>Tylenchina</taxon>
        <taxon>Panagrolaimomorpha</taxon>
        <taxon>Strongyloidoidea</taxon>
        <taxon>Strongyloididae</taxon>
        <taxon>Strongyloides</taxon>
    </lineage>
</organism>
<proteinExistence type="predicted"/>
<sequence length="200" mass="23896">MIDKVTKKKYSKNNTKTWQEKLDEWKELSELEKNVFPNVSEEKNNDKEENKKKIKLTKEDVDNIIYLLKERSITNKFNSYNGTINQKKVKYLNEIAIYDEYKKYWETEKKQLSHLLDIMRNSDEFIITTTPIDNKLNDISNYSVSYLKEKFKKILEKKASTSTNSAHYSLRLLSSLEAYKKLEFVDDNLEKIISFTKDNY</sequence>
<dbReference type="WBParaSite" id="SVE_0574500.1">
    <property type="protein sequence ID" value="SVE_0574500.1"/>
    <property type="gene ID" value="SVE_0574500"/>
</dbReference>
<protein>
    <submittedName>
        <fullName evidence="2">Uncharacterized protein</fullName>
    </submittedName>
</protein>
<accession>A0A0K0FA92</accession>
<evidence type="ECO:0000313" key="1">
    <source>
        <dbReference type="Proteomes" id="UP000035680"/>
    </source>
</evidence>
<dbReference type="Proteomes" id="UP000035680">
    <property type="component" value="Unassembled WGS sequence"/>
</dbReference>